<gene>
    <name evidence="9" type="ORF">ABXR19_15990</name>
</gene>
<protein>
    <submittedName>
        <fullName evidence="9">Adenylate/guanylate cyclase domain-containing protein</fullName>
    </submittedName>
</protein>
<name>A0ABV2TP38_9RHOO</name>
<evidence type="ECO:0000256" key="2">
    <source>
        <dbReference type="ARBA" id="ARBA00022692"/>
    </source>
</evidence>
<feature type="transmembrane region" description="Helical" evidence="7">
    <location>
        <begin position="30"/>
        <end position="52"/>
    </location>
</feature>
<dbReference type="SMART" id="SM00044">
    <property type="entry name" value="CYCc"/>
    <property type="match status" value="1"/>
</dbReference>
<dbReference type="InterPro" id="IPR029787">
    <property type="entry name" value="Nucleotide_cyclase"/>
</dbReference>
<keyword evidence="6" id="KW-0456">Lyase</keyword>
<keyword evidence="4 7" id="KW-1133">Transmembrane helix</keyword>
<dbReference type="InterPro" id="IPR001054">
    <property type="entry name" value="A/G_cyclase"/>
</dbReference>
<evidence type="ECO:0000256" key="7">
    <source>
        <dbReference type="SAM" id="Phobius"/>
    </source>
</evidence>
<feature type="transmembrane region" description="Helical" evidence="7">
    <location>
        <begin position="169"/>
        <end position="191"/>
    </location>
</feature>
<comment type="caution">
    <text evidence="9">The sequence shown here is derived from an EMBL/GenBank/DDBJ whole genome shotgun (WGS) entry which is preliminary data.</text>
</comment>
<evidence type="ECO:0000256" key="4">
    <source>
        <dbReference type="ARBA" id="ARBA00022989"/>
    </source>
</evidence>
<keyword evidence="3" id="KW-0547">Nucleotide-binding</keyword>
<keyword evidence="10" id="KW-1185">Reference proteome</keyword>
<feature type="transmembrane region" description="Helical" evidence="7">
    <location>
        <begin position="136"/>
        <end position="154"/>
    </location>
</feature>
<feature type="transmembrane region" description="Helical" evidence="7">
    <location>
        <begin position="109"/>
        <end position="129"/>
    </location>
</feature>
<feature type="transmembrane region" description="Helical" evidence="7">
    <location>
        <begin position="58"/>
        <end position="76"/>
    </location>
</feature>
<evidence type="ECO:0000313" key="9">
    <source>
        <dbReference type="EMBL" id="MET7015692.1"/>
    </source>
</evidence>
<dbReference type="CDD" id="cd07302">
    <property type="entry name" value="CHD"/>
    <property type="match status" value="1"/>
</dbReference>
<dbReference type="Gene3D" id="3.30.70.1230">
    <property type="entry name" value="Nucleotide cyclase"/>
    <property type="match status" value="1"/>
</dbReference>
<reference evidence="9 10" key="1">
    <citation type="submission" date="2024-07" db="EMBL/GenBank/DDBJ databases">
        <title>Uliginosibacterium flavum JJ3220;KACC:17644.</title>
        <authorList>
            <person name="Kim M.K."/>
        </authorList>
    </citation>
    <scope>NUCLEOTIDE SEQUENCE [LARGE SCALE GENOMIC DNA]</scope>
    <source>
        <strain evidence="9 10">KACC:17644</strain>
    </source>
</reference>
<sequence>MPNKPSLLHRLRTACIELGDSEELRLQKSLLVFISGLVSIAGAIWLLIYWALGPQLSASLPFYLQIVVALNLLVFARWGNFDLFRITQLAILLFFPFIAQWALGDFIAASGLILWGMLAPVCALLCLGVRESMPWFTAYLVLTLITGGADYFLADFGMVTSSVPRKVSVLFFALNFATISTMVYLFLRFAIRERNHTQAMLEEAHARLEVEQARSERLLLNVLPAPVAARLKASDETIADGFAEATVMFADIVNFTELAAGMPPTEVFALLNHVFGKFDDMAGVRGLEKIKTIGDAYMVAGGLNENSKDPCAAIADLALHMRDWLAEDSALHGRSLQVRIGIGTGPVVAGVVGRKKFIYDLWGDTVNLASRISSESHPSCIQCDATTFARLKYRFVFEDPVTLRLKGKGMVSVWRLLGQNGGKSASIAPAASHYPLDIDVSGVD</sequence>
<evidence type="ECO:0000256" key="3">
    <source>
        <dbReference type="ARBA" id="ARBA00022741"/>
    </source>
</evidence>
<dbReference type="PANTHER" id="PTHR11920:SF335">
    <property type="entry name" value="GUANYLATE CYCLASE"/>
    <property type="match status" value="1"/>
</dbReference>
<feature type="transmembrane region" description="Helical" evidence="7">
    <location>
        <begin position="83"/>
        <end position="103"/>
    </location>
</feature>
<dbReference type="InterPro" id="IPR050401">
    <property type="entry name" value="Cyclic_nucleotide_synthase"/>
</dbReference>
<comment type="subcellular location">
    <subcellularLocation>
        <location evidence="1">Membrane</location>
    </subcellularLocation>
</comment>
<dbReference type="PROSITE" id="PS50125">
    <property type="entry name" value="GUANYLATE_CYCLASE_2"/>
    <property type="match status" value="1"/>
</dbReference>
<feature type="domain" description="Guanylate cyclase" evidence="8">
    <location>
        <begin position="246"/>
        <end position="373"/>
    </location>
</feature>
<evidence type="ECO:0000313" key="10">
    <source>
        <dbReference type="Proteomes" id="UP001549691"/>
    </source>
</evidence>
<keyword evidence="5 7" id="KW-0472">Membrane</keyword>
<keyword evidence="2 7" id="KW-0812">Transmembrane</keyword>
<dbReference type="EMBL" id="JBEWZI010000020">
    <property type="protein sequence ID" value="MET7015692.1"/>
    <property type="molecule type" value="Genomic_DNA"/>
</dbReference>
<evidence type="ECO:0000256" key="5">
    <source>
        <dbReference type="ARBA" id="ARBA00023136"/>
    </source>
</evidence>
<accession>A0ABV2TP38</accession>
<organism evidence="9 10">
    <name type="scientific">Uliginosibacterium flavum</name>
    <dbReference type="NCBI Taxonomy" id="1396831"/>
    <lineage>
        <taxon>Bacteria</taxon>
        <taxon>Pseudomonadati</taxon>
        <taxon>Pseudomonadota</taxon>
        <taxon>Betaproteobacteria</taxon>
        <taxon>Rhodocyclales</taxon>
        <taxon>Zoogloeaceae</taxon>
        <taxon>Uliginosibacterium</taxon>
    </lineage>
</organism>
<dbReference type="Proteomes" id="UP001549691">
    <property type="component" value="Unassembled WGS sequence"/>
</dbReference>
<evidence type="ECO:0000256" key="1">
    <source>
        <dbReference type="ARBA" id="ARBA00004370"/>
    </source>
</evidence>
<proteinExistence type="predicted"/>
<dbReference type="RefSeq" id="WP_354602150.1">
    <property type="nucleotide sequence ID" value="NZ_JBEWZI010000020.1"/>
</dbReference>
<dbReference type="Pfam" id="PF00211">
    <property type="entry name" value="Guanylate_cyc"/>
    <property type="match status" value="1"/>
</dbReference>
<evidence type="ECO:0000259" key="8">
    <source>
        <dbReference type="PROSITE" id="PS50125"/>
    </source>
</evidence>
<dbReference type="SUPFAM" id="SSF55073">
    <property type="entry name" value="Nucleotide cyclase"/>
    <property type="match status" value="1"/>
</dbReference>
<evidence type="ECO:0000256" key="6">
    <source>
        <dbReference type="ARBA" id="ARBA00023239"/>
    </source>
</evidence>
<dbReference type="PANTHER" id="PTHR11920">
    <property type="entry name" value="GUANYLYL CYCLASE"/>
    <property type="match status" value="1"/>
</dbReference>